<dbReference type="NCBIfam" id="TIGR00360">
    <property type="entry name" value="ComEC_N-term"/>
    <property type="match status" value="1"/>
</dbReference>
<keyword evidence="5 6" id="KW-0472">Membrane</keyword>
<reference evidence="8 9" key="1">
    <citation type="submission" date="2019-12" db="EMBL/GenBank/DDBJ databases">
        <title>Devosia maris sp. nov., isolated from the deep seawater.</title>
        <authorList>
            <person name="Liu Y."/>
        </authorList>
    </citation>
    <scope>NUCLEOTIDE SEQUENCE [LARGE SCALE GENOMIC DNA]</scope>
    <source>
        <strain evidence="8 9">L53-10-65</strain>
    </source>
</reference>
<dbReference type="RefSeq" id="WP_157289131.1">
    <property type="nucleotide sequence ID" value="NZ_WQRF01000001.1"/>
</dbReference>
<evidence type="ECO:0000313" key="8">
    <source>
        <dbReference type="EMBL" id="MVS98097.1"/>
    </source>
</evidence>
<feature type="transmembrane region" description="Helical" evidence="6">
    <location>
        <begin position="52"/>
        <end position="70"/>
    </location>
</feature>
<comment type="subcellular location">
    <subcellularLocation>
        <location evidence="1">Cell membrane</location>
        <topology evidence="1">Multi-pass membrane protein</topology>
    </subcellularLocation>
</comment>
<evidence type="ECO:0000256" key="2">
    <source>
        <dbReference type="ARBA" id="ARBA00022475"/>
    </source>
</evidence>
<dbReference type="AlphaFoldDB" id="A0A7X3FP00"/>
<feature type="domain" description="ComEC/Rec2-related protein" evidence="7">
    <location>
        <begin position="270"/>
        <end position="546"/>
    </location>
</feature>
<evidence type="ECO:0000256" key="1">
    <source>
        <dbReference type="ARBA" id="ARBA00004651"/>
    </source>
</evidence>
<dbReference type="Proteomes" id="UP000438106">
    <property type="component" value="Unassembled WGS sequence"/>
</dbReference>
<keyword evidence="4 6" id="KW-1133">Transmembrane helix</keyword>
<dbReference type="PANTHER" id="PTHR30619:SF1">
    <property type="entry name" value="RECOMBINATION PROTEIN 2"/>
    <property type="match status" value="1"/>
</dbReference>
<evidence type="ECO:0000256" key="6">
    <source>
        <dbReference type="SAM" id="Phobius"/>
    </source>
</evidence>
<evidence type="ECO:0000256" key="4">
    <source>
        <dbReference type="ARBA" id="ARBA00022989"/>
    </source>
</evidence>
<dbReference type="PANTHER" id="PTHR30619">
    <property type="entry name" value="DNA INTERNALIZATION/COMPETENCE PROTEIN COMEC/REC2"/>
    <property type="match status" value="1"/>
</dbReference>
<evidence type="ECO:0000313" key="9">
    <source>
        <dbReference type="Proteomes" id="UP000438106"/>
    </source>
</evidence>
<keyword evidence="9" id="KW-1185">Reference proteome</keyword>
<dbReference type="Pfam" id="PF03772">
    <property type="entry name" value="Competence"/>
    <property type="match status" value="1"/>
</dbReference>
<protein>
    <submittedName>
        <fullName evidence="8">DUF4131 domain-containing protein</fullName>
    </submittedName>
</protein>
<feature type="transmembrane region" description="Helical" evidence="6">
    <location>
        <begin position="432"/>
        <end position="456"/>
    </location>
</feature>
<dbReference type="InterPro" id="IPR004477">
    <property type="entry name" value="ComEC_N"/>
</dbReference>
<evidence type="ECO:0000259" key="7">
    <source>
        <dbReference type="Pfam" id="PF03772"/>
    </source>
</evidence>
<accession>A0A7X3FP00</accession>
<feature type="transmembrane region" description="Helical" evidence="6">
    <location>
        <begin position="111"/>
        <end position="135"/>
    </location>
</feature>
<keyword evidence="2" id="KW-1003">Cell membrane</keyword>
<dbReference type="GO" id="GO:0005886">
    <property type="term" value="C:plasma membrane"/>
    <property type="evidence" value="ECO:0007669"/>
    <property type="project" value="UniProtKB-SubCell"/>
</dbReference>
<feature type="transmembrane region" description="Helical" evidence="6">
    <location>
        <begin position="292"/>
        <end position="313"/>
    </location>
</feature>
<name>A0A7X3FP00_9HYPH</name>
<feature type="transmembrane region" description="Helical" evidence="6">
    <location>
        <begin position="403"/>
        <end position="420"/>
    </location>
</feature>
<comment type="caution">
    <text evidence="8">The sequence shown here is derived from an EMBL/GenBank/DDBJ whole genome shotgun (WGS) entry which is preliminary data.</text>
</comment>
<feature type="transmembrane region" description="Helical" evidence="6">
    <location>
        <begin position="333"/>
        <end position="350"/>
    </location>
</feature>
<dbReference type="InterPro" id="IPR052159">
    <property type="entry name" value="Competence_DNA_uptake"/>
</dbReference>
<sequence>MGAGQRAVEGASGLTGWLRAHGERTDWPAPGEPAAGASLRSAIDSAVEKRRLFVLLPFSMIAGLICYASMPAEPSAYLLAAGAISLAALMVLSRVRLALNGLRGVVQMSAFWLGFCLLPLHGLAFGTPMLAYPAYGTYEAQVDEVLSADENRIRIIASQLVPVEDARPVPIRRARIVLPGDVKLAPGDRFRAALRLAPIPGPVLPGAHDGQFHSHFVGVGAYGSTIGALEVIAAGDVWSLNRQVQGLRTAIGNRIDTVLDGATAAIGKAMVVGDQSDITDETRDVMAASGLAHIYSISGLHLSIVAGGIYWLLRLALASVPALVAWPIKQISASVGIVAAFLYLLLAGGVDNVPAFRSTLMLALIFGAVLAGRQALTMRNVAIAAIIIIFIDPASIFRPSFQLSFAAVVGLIGIYELPRLSGTPSAGRLARIGGVVAATAWTSLVAGLATLLFSAYHFQQTAPLGVIGNVLALPFVSLVIMPFGVLSVLAMPLSVDGPCLVIMGWGIDRMIDVAELVAAWSQGWTGNPLLAGWTLGVGLIALAWFAFLETRWRLLGPALALPVILAMGFEPRPDILIADTTQAVAIRDGEAMALVTGRTGSFAVDVWSDHYQTEITAPHPAARCDSLGCILTNPAYSVAVVRNAAAFAEDCGRHDLLIARIYPPQFCYATGQLIGPRDLVEGGVHWLVWNEATGRFDIRPAIENLNRPWRIGPR</sequence>
<feature type="transmembrane region" description="Helical" evidence="6">
    <location>
        <begin position="527"/>
        <end position="547"/>
    </location>
</feature>
<organism evidence="8 9">
    <name type="scientific">Devosia marina</name>
    <dbReference type="NCBI Taxonomy" id="2683198"/>
    <lineage>
        <taxon>Bacteria</taxon>
        <taxon>Pseudomonadati</taxon>
        <taxon>Pseudomonadota</taxon>
        <taxon>Alphaproteobacteria</taxon>
        <taxon>Hyphomicrobiales</taxon>
        <taxon>Devosiaceae</taxon>
        <taxon>Devosia</taxon>
    </lineage>
</organism>
<feature type="transmembrane region" description="Helical" evidence="6">
    <location>
        <begin position="76"/>
        <end position="99"/>
    </location>
</feature>
<evidence type="ECO:0000256" key="3">
    <source>
        <dbReference type="ARBA" id="ARBA00022692"/>
    </source>
</evidence>
<dbReference type="EMBL" id="WQRF01000001">
    <property type="protein sequence ID" value="MVS98097.1"/>
    <property type="molecule type" value="Genomic_DNA"/>
</dbReference>
<keyword evidence="3 6" id="KW-0812">Transmembrane</keyword>
<feature type="transmembrane region" description="Helical" evidence="6">
    <location>
        <begin position="462"/>
        <end position="481"/>
    </location>
</feature>
<evidence type="ECO:0000256" key="5">
    <source>
        <dbReference type="ARBA" id="ARBA00023136"/>
    </source>
</evidence>
<gene>
    <name evidence="8" type="ORF">GO014_03550</name>
</gene>
<feature type="transmembrane region" description="Helical" evidence="6">
    <location>
        <begin position="380"/>
        <end position="397"/>
    </location>
</feature>
<feature type="transmembrane region" description="Helical" evidence="6">
    <location>
        <begin position="356"/>
        <end position="373"/>
    </location>
</feature>
<proteinExistence type="predicted"/>